<gene>
    <name evidence="2" type="ORF">DBX24_06380</name>
</gene>
<dbReference type="AlphaFoldDB" id="A0A6P1QVE1"/>
<dbReference type="EMBL" id="CP029149">
    <property type="protein sequence ID" value="QHN65538.1"/>
    <property type="molecule type" value="Genomic_DNA"/>
</dbReference>
<dbReference type="InterPro" id="IPR053892">
    <property type="entry name" value="MoaF-like"/>
</dbReference>
<dbReference type="Proteomes" id="UP000464318">
    <property type="component" value="Chromosome"/>
</dbReference>
<dbReference type="OrthoDB" id="765051at2"/>
<accession>A0A6P1QVE1</accession>
<dbReference type="RefSeq" id="WP_160224339.1">
    <property type="nucleotide sequence ID" value="NZ_CP029149.1"/>
</dbReference>
<dbReference type="InterPro" id="IPR012674">
    <property type="entry name" value="Calycin"/>
</dbReference>
<evidence type="ECO:0000259" key="1">
    <source>
        <dbReference type="Pfam" id="PF22036"/>
    </source>
</evidence>
<dbReference type="KEGG" id="bcad:DBX24_06380"/>
<dbReference type="PROSITE" id="PS51257">
    <property type="entry name" value="PROKAR_LIPOPROTEIN"/>
    <property type="match status" value="1"/>
</dbReference>
<feature type="domain" description="MoaF-like" evidence="1">
    <location>
        <begin position="53"/>
        <end position="127"/>
    </location>
</feature>
<dbReference type="Gene3D" id="2.40.128.20">
    <property type="match status" value="1"/>
</dbReference>
<protein>
    <recommendedName>
        <fullName evidence="1">MoaF-like domain-containing protein</fullName>
    </recommendedName>
</protein>
<evidence type="ECO:0000313" key="3">
    <source>
        <dbReference type="Proteomes" id="UP000464318"/>
    </source>
</evidence>
<sequence>MKKAIIISLSAFFILSCEKPNNADQKTGINHEKTEDNSQSENLSAAKTPINIIGKKATITYPDFVAEVEYISPTKVRWKTTDIDGNTLEETSTAGIKQISDTQFLVHWVEDDGTAVSQLIDTEKGSASVLLSIYNEGEETYNEGNGREVRSLEGKFSLKP</sequence>
<evidence type="ECO:0000313" key="2">
    <source>
        <dbReference type="EMBL" id="QHN65538.1"/>
    </source>
</evidence>
<reference evidence="2 3" key="1">
    <citation type="submission" date="2018-04" db="EMBL/GenBank/DDBJ databases">
        <title>Characteristic and Complete Genome Sequencing of A Novel Member of Infective Endocarditis Causative Bacteria: Bergeyella cardium QL-PH.</title>
        <authorList>
            <person name="Pan H."/>
            <person name="Sun E."/>
            <person name="Zhang Y."/>
        </authorList>
    </citation>
    <scope>NUCLEOTIDE SEQUENCE [LARGE SCALE GENOMIC DNA]</scope>
    <source>
        <strain evidence="2 3">HPQL</strain>
    </source>
</reference>
<name>A0A6P1QVE1_9FLAO</name>
<organism evidence="2 3">
    <name type="scientific">Bergeyella cardium</name>
    <dbReference type="NCBI Taxonomy" id="1585976"/>
    <lineage>
        <taxon>Bacteria</taxon>
        <taxon>Pseudomonadati</taxon>
        <taxon>Bacteroidota</taxon>
        <taxon>Flavobacteriia</taxon>
        <taxon>Flavobacteriales</taxon>
        <taxon>Weeksellaceae</taxon>
        <taxon>Bergeyella</taxon>
    </lineage>
</organism>
<dbReference type="Pfam" id="PF22036">
    <property type="entry name" value="MoaF_like"/>
    <property type="match status" value="1"/>
</dbReference>
<keyword evidence="3" id="KW-1185">Reference proteome</keyword>
<proteinExistence type="predicted"/>